<evidence type="ECO:0000313" key="3">
    <source>
        <dbReference type="Proteomes" id="UP000094569"/>
    </source>
</evidence>
<evidence type="ECO:0000313" key="2">
    <source>
        <dbReference type="EMBL" id="ODM16272.1"/>
    </source>
</evidence>
<evidence type="ECO:0000256" key="1">
    <source>
        <dbReference type="SAM" id="MobiDB-lite"/>
    </source>
</evidence>
<organism evidence="2 3">
    <name type="scientific">Aspergillus cristatus</name>
    <name type="common">Chinese Fuzhuan brick tea-fermentation fungus</name>
    <name type="synonym">Eurotium cristatum</name>
    <dbReference type="NCBI Taxonomy" id="573508"/>
    <lineage>
        <taxon>Eukaryota</taxon>
        <taxon>Fungi</taxon>
        <taxon>Dikarya</taxon>
        <taxon>Ascomycota</taxon>
        <taxon>Pezizomycotina</taxon>
        <taxon>Eurotiomycetes</taxon>
        <taxon>Eurotiomycetidae</taxon>
        <taxon>Eurotiales</taxon>
        <taxon>Aspergillaceae</taxon>
        <taxon>Aspergillus</taxon>
        <taxon>Aspergillus subgen. Aspergillus</taxon>
    </lineage>
</organism>
<dbReference type="VEuPathDB" id="FungiDB:SI65_08271"/>
<feature type="compositionally biased region" description="Acidic residues" evidence="1">
    <location>
        <begin position="47"/>
        <end position="70"/>
    </location>
</feature>
<dbReference type="EMBL" id="JXNT01000012">
    <property type="protein sequence ID" value="ODM16272.1"/>
    <property type="molecule type" value="Genomic_DNA"/>
</dbReference>
<dbReference type="AlphaFoldDB" id="A0A1E3B5P3"/>
<feature type="region of interest" description="Disordered" evidence="1">
    <location>
        <begin position="24"/>
        <end position="84"/>
    </location>
</feature>
<keyword evidence="3" id="KW-1185">Reference proteome</keyword>
<comment type="caution">
    <text evidence="2">The sequence shown here is derived from an EMBL/GenBank/DDBJ whole genome shotgun (WGS) entry which is preliminary data.</text>
</comment>
<proteinExistence type="predicted"/>
<accession>A0A1E3B5P3</accession>
<feature type="compositionally biased region" description="Basic and acidic residues" evidence="1">
    <location>
        <begin position="24"/>
        <end position="33"/>
    </location>
</feature>
<protein>
    <submittedName>
        <fullName evidence="2">Uncharacterized protein</fullName>
    </submittedName>
</protein>
<reference evidence="2 3" key="1">
    <citation type="journal article" date="2016" name="BMC Genomics">
        <title>Comparative genomic and transcriptomic analyses of the Fuzhuan brick tea-fermentation fungus Aspergillus cristatus.</title>
        <authorList>
            <person name="Ge Y."/>
            <person name="Wang Y."/>
            <person name="Liu Y."/>
            <person name="Tan Y."/>
            <person name="Ren X."/>
            <person name="Zhang X."/>
            <person name="Hyde K.D."/>
            <person name="Liu Y."/>
            <person name="Liu Z."/>
        </authorList>
    </citation>
    <scope>NUCLEOTIDE SEQUENCE [LARGE SCALE GENOMIC DNA]</scope>
    <source>
        <strain evidence="2 3">GZAAS20.1005</strain>
    </source>
</reference>
<name>A0A1E3B5P3_ASPCR</name>
<gene>
    <name evidence="2" type="ORF">SI65_08271</name>
</gene>
<dbReference type="Proteomes" id="UP000094569">
    <property type="component" value="Unassembled WGS sequence"/>
</dbReference>
<sequence>MLCCTSKFDSKDETVYVEEFLSHNEIGVEKEAKEDDPDELGIKQTSDTEEGYDQGREEGEEEGEDDETEATEPQLPAPEGNTQC</sequence>